<feature type="region of interest" description="Disordered" evidence="1">
    <location>
        <begin position="57"/>
        <end position="79"/>
    </location>
</feature>
<accession>A0A0F3GSY3</accession>
<evidence type="ECO:0000256" key="1">
    <source>
        <dbReference type="SAM" id="MobiDB-lite"/>
    </source>
</evidence>
<dbReference type="Proteomes" id="UP000033423">
    <property type="component" value="Unassembled WGS sequence"/>
</dbReference>
<sequence>MTRWAVDINRLITQDKQEPSSVEEVIRNAVNDDFWGSNILSGQSLRRQWDRLVRLGKRNGNGKHSESECAPRQPDESDEDYAARVAYYNAKNKKGGQT</sequence>
<keyword evidence="3" id="KW-1185">Reference proteome</keyword>
<proteinExistence type="predicted"/>
<gene>
    <name evidence="2" type="ORF">MBAV_002862</name>
</gene>
<protein>
    <submittedName>
        <fullName evidence="2">Uncharacterized protein</fullName>
    </submittedName>
</protein>
<dbReference type="EMBL" id="LACI01001223">
    <property type="protein sequence ID" value="KJU84942.1"/>
    <property type="molecule type" value="Genomic_DNA"/>
</dbReference>
<evidence type="ECO:0000313" key="2">
    <source>
        <dbReference type="EMBL" id="KJU84942.1"/>
    </source>
</evidence>
<feature type="compositionally biased region" description="Basic and acidic residues" evidence="1">
    <location>
        <begin position="63"/>
        <end position="75"/>
    </location>
</feature>
<organism evidence="2 3">
    <name type="scientific">Candidatus Magnetobacterium bavaricum</name>
    <dbReference type="NCBI Taxonomy" id="29290"/>
    <lineage>
        <taxon>Bacteria</taxon>
        <taxon>Pseudomonadati</taxon>
        <taxon>Nitrospirota</taxon>
        <taxon>Thermodesulfovibrionia</taxon>
        <taxon>Thermodesulfovibrionales</taxon>
        <taxon>Candidatus Magnetobacteriaceae</taxon>
        <taxon>Candidatus Magnetobacterium</taxon>
    </lineage>
</organism>
<name>A0A0F3GSY3_9BACT</name>
<evidence type="ECO:0000313" key="3">
    <source>
        <dbReference type="Proteomes" id="UP000033423"/>
    </source>
</evidence>
<dbReference type="AlphaFoldDB" id="A0A0F3GSY3"/>
<reference evidence="2 3" key="1">
    <citation type="submission" date="2015-02" db="EMBL/GenBank/DDBJ databases">
        <title>Single-cell genomics of uncultivated deep-branching MTB reveals a conserved set of magnetosome genes.</title>
        <authorList>
            <person name="Kolinko S."/>
            <person name="Richter M."/>
            <person name="Glockner F.O."/>
            <person name="Brachmann A."/>
            <person name="Schuler D."/>
        </authorList>
    </citation>
    <scope>NUCLEOTIDE SEQUENCE [LARGE SCALE GENOMIC DNA]</scope>
    <source>
        <strain evidence="2">TM-1</strain>
    </source>
</reference>
<comment type="caution">
    <text evidence="2">The sequence shown here is derived from an EMBL/GenBank/DDBJ whole genome shotgun (WGS) entry which is preliminary data.</text>
</comment>